<evidence type="ECO:0000313" key="2">
    <source>
        <dbReference type="Proteomes" id="UP001432027"/>
    </source>
</evidence>
<sequence length="112" mass="12770">QFTSINHSFIASFINSLTRIDYCPISWPSAFGSSVLTRTTANIVSMHGHRRARERSSRAVVVSHVLQSIPEPITIVGINSSRIIISSRQKRRSIRRNRLRNGRLEERKVKSN</sequence>
<evidence type="ECO:0000313" key="1">
    <source>
        <dbReference type="EMBL" id="GMS80578.1"/>
    </source>
</evidence>
<keyword evidence="2" id="KW-1185">Reference proteome</keyword>
<gene>
    <name evidence="1" type="ORF">PENTCL1PPCAC_2753</name>
</gene>
<reference evidence="1" key="1">
    <citation type="submission" date="2023-10" db="EMBL/GenBank/DDBJ databases">
        <title>Genome assembly of Pristionchus species.</title>
        <authorList>
            <person name="Yoshida K."/>
            <person name="Sommer R.J."/>
        </authorList>
    </citation>
    <scope>NUCLEOTIDE SEQUENCE</scope>
    <source>
        <strain evidence="1">RS0144</strain>
    </source>
</reference>
<dbReference type="AlphaFoldDB" id="A0AAV5SIU9"/>
<feature type="non-terminal residue" evidence="1">
    <location>
        <position position="112"/>
    </location>
</feature>
<protein>
    <submittedName>
        <fullName evidence="1">Uncharacterized protein</fullName>
    </submittedName>
</protein>
<dbReference type="Proteomes" id="UP001432027">
    <property type="component" value="Unassembled WGS sequence"/>
</dbReference>
<feature type="non-terminal residue" evidence="1">
    <location>
        <position position="1"/>
    </location>
</feature>
<proteinExistence type="predicted"/>
<accession>A0AAV5SIU9</accession>
<dbReference type="EMBL" id="BTSX01000001">
    <property type="protein sequence ID" value="GMS80578.1"/>
    <property type="molecule type" value="Genomic_DNA"/>
</dbReference>
<organism evidence="1 2">
    <name type="scientific">Pristionchus entomophagus</name>
    <dbReference type="NCBI Taxonomy" id="358040"/>
    <lineage>
        <taxon>Eukaryota</taxon>
        <taxon>Metazoa</taxon>
        <taxon>Ecdysozoa</taxon>
        <taxon>Nematoda</taxon>
        <taxon>Chromadorea</taxon>
        <taxon>Rhabditida</taxon>
        <taxon>Rhabditina</taxon>
        <taxon>Diplogasteromorpha</taxon>
        <taxon>Diplogasteroidea</taxon>
        <taxon>Neodiplogasteridae</taxon>
        <taxon>Pristionchus</taxon>
    </lineage>
</organism>
<name>A0AAV5SIU9_9BILA</name>
<comment type="caution">
    <text evidence="1">The sequence shown here is derived from an EMBL/GenBank/DDBJ whole genome shotgun (WGS) entry which is preliminary data.</text>
</comment>